<accession>A0A6G1LCP5</accession>
<dbReference type="OrthoDB" id="1046782at2759"/>
<dbReference type="Proteomes" id="UP000799436">
    <property type="component" value="Unassembled WGS sequence"/>
</dbReference>
<evidence type="ECO:0000313" key="1">
    <source>
        <dbReference type="EMBL" id="KAF2769984.1"/>
    </source>
</evidence>
<reference evidence="1" key="1">
    <citation type="journal article" date="2020" name="Stud. Mycol.">
        <title>101 Dothideomycetes genomes: a test case for predicting lifestyles and emergence of pathogens.</title>
        <authorList>
            <person name="Haridas S."/>
            <person name="Albert R."/>
            <person name="Binder M."/>
            <person name="Bloem J."/>
            <person name="Labutti K."/>
            <person name="Salamov A."/>
            <person name="Andreopoulos B."/>
            <person name="Baker S."/>
            <person name="Barry K."/>
            <person name="Bills G."/>
            <person name="Bluhm B."/>
            <person name="Cannon C."/>
            <person name="Castanera R."/>
            <person name="Culley D."/>
            <person name="Daum C."/>
            <person name="Ezra D."/>
            <person name="Gonzalez J."/>
            <person name="Henrissat B."/>
            <person name="Kuo A."/>
            <person name="Liang C."/>
            <person name="Lipzen A."/>
            <person name="Lutzoni F."/>
            <person name="Magnuson J."/>
            <person name="Mondo S."/>
            <person name="Nolan M."/>
            <person name="Ohm R."/>
            <person name="Pangilinan J."/>
            <person name="Park H.-J."/>
            <person name="Ramirez L."/>
            <person name="Alfaro M."/>
            <person name="Sun H."/>
            <person name="Tritt A."/>
            <person name="Yoshinaga Y."/>
            <person name="Zwiers L.-H."/>
            <person name="Turgeon B."/>
            <person name="Goodwin S."/>
            <person name="Spatafora J."/>
            <person name="Crous P."/>
            <person name="Grigoriev I."/>
        </authorList>
    </citation>
    <scope>NUCLEOTIDE SEQUENCE</scope>
    <source>
        <strain evidence="1">CBS 116005</strain>
    </source>
</reference>
<sequence length="489" mass="53850">MPSKGIDCYAYISPNLTSKWEVRFSVPQDSTTFTSNDNFTSRHLEVESSKINGRDHLVSIHGIGHVVGRFQWSAYRDGIEVATNFSNINALTGNLAAGSGMLSTQHFTPIKTDDAIITYGFYDAGHGEAGLTCHDQCYVTIAPVSLASWMGELAPPGSVEETKPFSRLCLVAPHDNGMNTMVNVDLVVQSLDQGALGELKKHMPHLTFFDHVPDSVLIHLLPNIVYGVAVTQKKTITMMLELGARYFEFRPAYLLPLFQRDSHLENKLYFQHACIPGMAFDDFLDEQIAFLDTHPTEITVIHLRHDNIPKECKLPTDEEIHSLLTSACAKATNQPLSWGSSDLLQHPIASLRASSTRLIILHNAAKYDSWTPTAYATLSASPILAQFESMTTAGQLAPSSGDLTILQCQATSQSIREVLVYSVLASHAATSCLVSTKAALDCRTLPWLRGRVNERFWAPGRLVVVMNDFLEGGSTETGVEISRGRLAWE</sequence>
<dbReference type="InterPro" id="IPR017946">
    <property type="entry name" value="PLC-like_Pdiesterase_TIM-brl"/>
</dbReference>
<organism evidence="1 2">
    <name type="scientific">Teratosphaeria nubilosa</name>
    <dbReference type="NCBI Taxonomy" id="161662"/>
    <lineage>
        <taxon>Eukaryota</taxon>
        <taxon>Fungi</taxon>
        <taxon>Dikarya</taxon>
        <taxon>Ascomycota</taxon>
        <taxon>Pezizomycotina</taxon>
        <taxon>Dothideomycetes</taxon>
        <taxon>Dothideomycetidae</taxon>
        <taxon>Mycosphaerellales</taxon>
        <taxon>Teratosphaeriaceae</taxon>
        <taxon>Teratosphaeria</taxon>
    </lineage>
</organism>
<dbReference type="PANTHER" id="PTHR13593">
    <property type="match status" value="1"/>
</dbReference>
<protein>
    <submittedName>
        <fullName evidence="1">PLC-like phosphodiesterase</fullName>
    </submittedName>
</protein>
<name>A0A6G1LCP5_9PEZI</name>
<keyword evidence="2" id="KW-1185">Reference proteome</keyword>
<gene>
    <name evidence="1" type="ORF">EJ03DRAFT_83024</name>
</gene>
<dbReference type="InterPro" id="IPR051057">
    <property type="entry name" value="PI-PLC_domain"/>
</dbReference>
<dbReference type="GO" id="GO:0008081">
    <property type="term" value="F:phosphoric diester hydrolase activity"/>
    <property type="evidence" value="ECO:0007669"/>
    <property type="project" value="InterPro"/>
</dbReference>
<proteinExistence type="predicted"/>
<evidence type="ECO:0000313" key="2">
    <source>
        <dbReference type="Proteomes" id="UP000799436"/>
    </source>
</evidence>
<dbReference type="SUPFAM" id="SSF51695">
    <property type="entry name" value="PLC-like phosphodiesterases"/>
    <property type="match status" value="1"/>
</dbReference>
<dbReference type="AlphaFoldDB" id="A0A6G1LCP5"/>
<dbReference type="Gene3D" id="3.20.20.190">
    <property type="entry name" value="Phosphatidylinositol (PI) phosphodiesterase"/>
    <property type="match status" value="1"/>
</dbReference>
<dbReference type="EMBL" id="ML995829">
    <property type="protein sequence ID" value="KAF2769984.1"/>
    <property type="molecule type" value="Genomic_DNA"/>
</dbReference>
<dbReference type="GO" id="GO:0006629">
    <property type="term" value="P:lipid metabolic process"/>
    <property type="evidence" value="ECO:0007669"/>
    <property type="project" value="InterPro"/>
</dbReference>
<dbReference type="PANTHER" id="PTHR13593:SF146">
    <property type="entry name" value="PLC-LIKE PHOSPHODIESTERASE"/>
    <property type="match status" value="1"/>
</dbReference>